<comment type="caution">
    <text evidence="1">The sequence shown here is derived from an EMBL/GenBank/DDBJ whole genome shotgun (WGS) entry which is preliminary data.</text>
</comment>
<evidence type="ECO:0000313" key="2">
    <source>
        <dbReference type="Proteomes" id="UP000726170"/>
    </source>
</evidence>
<proteinExistence type="predicted"/>
<evidence type="ECO:0000313" key="1">
    <source>
        <dbReference type="EMBL" id="MBU5485515.1"/>
    </source>
</evidence>
<dbReference type="Proteomes" id="UP000726170">
    <property type="component" value="Unassembled WGS sequence"/>
</dbReference>
<dbReference type="RefSeq" id="WP_216440054.1">
    <property type="nucleotide sequence ID" value="NZ_JAHLQF010000003.1"/>
</dbReference>
<accession>A0ABS6EM52</accession>
<dbReference type="EMBL" id="JAHLQF010000003">
    <property type="protein sequence ID" value="MBU5485515.1"/>
    <property type="molecule type" value="Genomic_DNA"/>
</dbReference>
<name>A0ABS6EM52_9CLOT</name>
<protein>
    <submittedName>
        <fullName evidence="1">Uncharacterized protein</fullName>
    </submittedName>
</protein>
<organism evidence="1 2">
    <name type="scientific">Clostridium mobile</name>
    <dbReference type="NCBI Taxonomy" id="2841512"/>
    <lineage>
        <taxon>Bacteria</taxon>
        <taxon>Bacillati</taxon>
        <taxon>Bacillota</taxon>
        <taxon>Clostridia</taxon>
        <taxon>Eubacteriales</taxon>
        <taxon>Clostridiaceae</taxon>
        <taxon>Clostridium</taxon>
    </lineage>
</organism>
<gene>
    <name evidence="1" type="ORF">KQI86_14430</name>
</gene>
<reference evidence="1 2" key="1">
    <citation type="submission" date="2021-06" db="EMBL/GenBank/DDBJ databases">
        <authorList>
            <person name="Sun Q."/>
            <person name="Li D."/>
        </authorList>
    </citation>
    <scope>NUCLEOTIDE SEQUENCE [LARGE SCALE GENOMIC DNA]</scope>
    <source>
        <strain evidence="1 2">MSJ-11</strain>
    </source>
</reference>
<sequence length="72" mass="8386">MKVCPLCNKLDSIDYYCIICHGVMVDKGRVEEYIDPYGPQLPIMDNEDGCLHLYECSICNKLERKRIDKVNM</sequence>
<keyword evidence="2" id="KW-1185">Reference proteome</keyword>